<comment type="caution">
    <text evidence="2">The sequence shown here is derived from an EMBL/GenBank/DDBJ whole genome shotgun (WGS) entry which is preliminary data.</text>
</comment>
<proteinExistence type="predicted"/>
<dbReference type="InterPro" id="IPR058330">
    <property type="entry name" value="DUF8017"/>
</dbReference>
<dbReference type="EMBL" id="JANFNG010000037">
    <property type="protein sequence ID" value="MCQ4084540.1"/>
    <property type="molecule type" value="Genomic_DNA"/>
</dbReference>
<evidence type="ECO:0000259" key="1">
    <source>
        <dbReference type="Pfam" id="PF26056"/>
    </source>
</evidence>
<gene>
    <name evidence="2" type="ORF">NGB36_29190</name>
</gene>
<dbReference type="RefSeq" id="WP_255923604.1">
    <property type="nucleotide sequence ID" value="NZ_JANFNG010000037.1"/>
</dbReference>
<dbReference type="Pfam" id="PF26056">
    <property type="entry name" value="DUF8017"/>
    <property type="match status" value="1"/>
</dbReference>
<feature type="domain" description="DUF8017" evidence="1">
    <location>
        <begin position="14"/>
        <end position="89"/>
    </location>
</feature>
<sequence>MARRWIEFRPCRGFAAYGGPSHKPRIEVGPTTPWNHNGIQRYTATAHVTVTYWPSSCVPPSAVVHSIAQRLKDGTVHEWVIHADQRVRGH</sequence>
<keyword evidence="3" id="KW-1185">Reference proteome</keyword>
<dbReference type="Proteomes" id="UP001057702">
    <property type="component" value="Unassembled WGS sequence"/>
</dbReference>
<organism evidence="2 3">
    <name type="scientific">Streptomyces humicola</name>
    <dbReference type="NCBI Taxonomy" id="2953240"/>
    <lineage>
        <taxon>Bacteria</taxon>
        <taxon>Bacillati</taxon>
        <taxon>Actinomycetota</taxon>
        <taxon>Actinomycetes</taxon>
        <taxon>Kitasatosporales</taxon>
        <taxon>Streptomycetaceae</taxon>
        <taxon>Streptomyces</taxon>
    </lineage>
</organism>
<evidence type="ECO:0000313" key="3">
    <source>
        <dbReference type="Proteomes" id="UP001057702"/>
    </source>
</evidence>
<protein>
    <recommendedName>
        <fullName evidence="1">DUF8017 domain-containing protein</fullName>
    </recommendedName>
</protein>
<reference evidence="2" key="1">
    <citation type="submission" date="2022-06" db="EMBL/GenBank/DDBJ databases">
        <title>Draft genome sequence of Streptomyces sp. RB6PN25 isolated from peat swamp forest in Thailand.</title>
        <authorList>
            <person name="Duangmal K."/>
            <person name="Klaysubun C."/>
        </authorList>
    </citation>
    <scope>NUCLEOTIDE SEQUENCE</scope>
    <source>
        <strain evidence="2">RB6PN25</strain>
    </source>
</reference>
<accession>A0ABT1Q3R7</accession>
<evidence type="ECO:0000313" key="2">
    <source>
        <dbReference type="EMBL" id="MCQ4084540.1"/>
    </source>
</evidence>
<name>A0ABT1Q3R7_9ACTN</name>